<name>A0A1G5WWW8_9HYPH</name>
<evidence type="ECO:0000313" key="2">
    <source>
        <dbReference type="Proteomes" id="UP000198588"/>
    </source>
</evidence>
<protein>
    <submittedName>
        <fullName evidence="1">Uncharacterized protein</fullName>
    </submittedName>
</protein>
<accession>A0A1G5WWW8</accession>
<organism evidence="1 2">
    <name type="scientific">Mesorhizobium qingshengii</name>
    <dbReference type="NCBI Taxonomy" id="1165689"/>
    <lineage>
        <taxon>Bacteria</taxon>
        <taxon>Pseudomonadati</taxon>
        <taxon>Pseudomonadota</taxon>
        <taxon>Alphaproteobacteria</taxon>
        <taxon>Hyphomicrobiales</taxon>
        <taxon>Phyllobacteriaceae</taxon>
        <taxon>Mesorhizobium</taxon>
    </lineage>
</organism>
<reference evidence="1 2" key="1">
    <citation type="submission" date="2016-10" db="EMBL/GenBank/DDBJ databases">
        <authorList>
            <person name="de Groot N.N."/>
        </authorList>
    </citation>
    <scope>NUCLEOTIDE SEQUENCE [LARGE SCALE GENOMIC DNA]</scope>
    <source>
        <strain evidence="1 2">CGMCC 1.12097</strain>
    </source>
</reference>
<dbReference type="Pfam" id="PF20603">
    <property type="entry name" value="Bact_hydrolase"/>
    <property type="match status" value="1"/>
</dbReference>
<gene>
    <name evidence="1" type="ORF">SAMN02927914_01786</name>
</gene>
<dbReference type="Proteomes" id="UP000198588">
    <property type="component" value="Unassembled WGS sequence"/>
</dbReference>
<dbReference type="InterPro" id="IPR046766">
    <property type="entry name" value="Bact_hydrolase"/>
</dbReference>
<dbReference type="EMBL" id="FMXM01000004">
    <property type="protein sequence ID" value="SDA61997.1"/>
    <property type="molecule type" value="Genomic_DNA"/>
</dbReference>
<proteinExistence type="predicted"/>
<sequence length="188" mass="21147">MKAGSVPCWMAIDPNWGTVMQTNETPRYDASVNTTGCCPKFNPEGWDGQELHFKDKRFLRATTHSVMHVPMNMGSVFARVNRHIDDAGASDTDRFIVLSHDISPWSSEHLFSVSKTVPGEEMTTLSGDFITKVFEGPYSQARQWDEEMRQIARDRKSEPGDVYFFYTTCPKCAKAYGKNYVVGVAATS</sequence>
<dbReference type="STRING" id="1165689.SAMN02927914_01786"/>
<dbReference type="AlphaFoldDB" id="A0A1G5WWW8"/>
<evidence type="ECO:0000313" key="1">
    <source>
        <dbReference type="EMBL" id="SDA61997.1"/>
    </source>
</evidence>